<dbReference type="InterPro" id="IPR008928">
    <property type="entry name" value="6-hairpin_glycosidase_sf"/>
</dbReference>
<dbReference type="InterPro" id="IPR027414">
    <property type="entry name" value="GH95_N_dom"/>
</dbReference>
<organism evidence="4 5">
    <name type="scientific">Belliella alkalica</name>
    <dbReference type="NCBI Taxonomy" id="1730871"/>
    <lineage>
        <taxon>Bacteria</taxon>
        <taxon>Pseudomonadati</taxon>
        <taxon>Bacteroidota</taxon>
        <taxon>Cytophagia</taxon>
        <taxon>Cytophagales</taxon>
        <taxon>Cyclobacteriaceae</taxon>
        <taxon>Belliella</taxon>
    </lineage>
</organism>
<dbReference type="InterPro" id="IPR016518">
    <property type="entry name" value="Alpha-L-fucosidase"/>
</dbReference>
<feature type="domain" description="Glycosyl hydrolase family 95 catalytic" evidence="3">
    <location>
        <begin position="305"/>
        <end position="706"/>
    </location>
</feature>
<feature type="domain" description="Glycosyl hydrolase family 95 N-terminal" evidence="1">
    <location>
        <begin position="20"/>
        <end position="275"/>
    </location>
</feature>
<dbReference type="InterPro" id="IPR049053">
    <property type="entry name" value="AFCA-like_C"/>
</dbReference>
<sequence>MLTFFFMHENVMSQNLKLIYESPADPLAKDYPWEWRDDKEWLKALPIGNGFLGGMIFGGVHEERIQLSEHSMWSGSPQVSDNPNAILYLDSIRTLLFDGKYAEATQMANKTQIAEGKGSDFGNGAKSQFGSFQKLGDLWLSVDHSVEGEIENYNRELDLSTGIVSVTYSIKDVNYFREYFCSYPDQVMVMRLTSDKPNAFSLKAKLDRPERFHSTFDGNDLIIEGALDNGLGEDGLSYQGRLRIMNTSGNIYNNDTSISTKKTDDVVLIFGADTDHLLEYPSYNSNLDFQTIIKDRIDKASQKKYCELMNIHMMDHSNLFDRVKFNLNTGRDGIETESMLENFKNGNRNPHLYELLFQYGRYLLIASSRPGSLPANLQGVWTNKLQSPWNGDYHTDVNLEMNYWPTEVTNLPELHTPLFDLIKSLVEPGRKTAQVHYQANGWIVHPITNIWGYTSPGEEAAWGMHTGATAWISQHIMEHYRFTQDIDFLKNMYSVLEEATEFYLDWLVKDPVTGFYVSGPAVSPENSFIAKDGTIAQISMGPTHDHQVIRRLFKDYLESSTILNIQNQVTLNVGAVLAIIAENKIGKDGRLMEWSEDFEEAEPGHRHISHLFDLHPGNEISPLFTPQLADAAEKSIETRLKNGGGNTGWSATWLVSQFARLYKGEQAIENLNTVIANSTAPNLFGYYPPFQMDANFGITAGIAEMLLQSHTTDDQGYHIIHLLPALPDSWPNGEICGLKARSGVEVNLKWKDGKLEIAELTSKSGLPFKLFYKGKIKIINPNVNEKYKIKSTLLEASKNNIE</sequence>
<accession>A0ABS9VES5</accession>
<evidence type="ECO:0000259" key="3">
    <source>
        <dbReference type="Pfam" id="PF22124"/>
    </source>
</evidence>
<dbReference type="Gene3D" id="1.50.10.10">
    <property type="match status" value="1"/>
</dbReference>
<dbReference type="PIRSF" id="PIRSF007663">
    <property type="entry name" value="UCP007663"/>
    <property type="match status" value="1"/>
</dbReference>
<feature type="domain" description="Alpha fucosidase A-like C-terminal" evidence="2">
    <location>
        <begin position="718"/>
        <end position="786"/>
    </location>
</feature>
<dbReference type="EMBL" id="JAKZGO010000009">
    <property type="protein sequence ID" value="MCH7414368.1"/>
    <property type="molecule type" value="Genomic_DNA"/>
</dbReference>
<protein>
    <submittedName>
        <fullName evidence="4">Glycoside hydrolase family 95 protein</fullName>
    </submittedName>
</protein>
<dbReference type="Pfam" id="PF14498">
    <property type="entry name" value="Glyco_hyd_65N_2"/>
    <property type="match status" value="1"/>
</dbReference>
<dbReference type="InterPro" id="IPR012341">
    <property type="entry name" value="6hp_glycosidase-like_sf"/>
</dbReference>
<dbReference type="SUPFAM" id="SSF48208">
    <property type="entry name" value="Six-hairpin glycosidases"/>
    <property type="match status" value="1"/>
</dbReference>
<evidence type="ECO:0000313" key="4">
    <source>
        <dbReference type="EMBL" id="MCH7414368.1"/>
    </source>
</evidence>
<keyword evidence="4" id="KW-0378">Hydrolase</keyword>
<evidence type="ECO:0000259" key="2">
    <source>
        <dbReference type="Pfam" id="PF21307"/>
    </source>
</evidence>
<dbReference type="GO" id="GO:0016787">
    <property type="term" value="F:hydrolase activity"/>
    <property type="evidence" value="ECO:0007669"/>
    <property type="project" value="UniProtKB-KW"/>
</dbReference>
<dbReference type="PANTHER" id="PTHR31084">
    <property type="entry name" value="ALPHA-L-FUCOSIDASE 2"/>
    <property type="match status" value="1"/>
</dbReference>
<gene>
    <name evidence="4" type="ORF">MM213_12790</name>
</gene>
<dbReference type="PANTHER" id="PTHR31084:SF0">
    <property type="entry name" value="ALPHA-L-FUCOSIDASE 2"/>
    <property type="match status" value="1"/>
</dbReference>
<dbReference type="Proteomes" id="UP001165430">
    <property type="component" value="Unassembled WGS sequence"/>
</dbReference>
<dbReference type="InterPro" id="IPR054363">
    <property type="entry name" value="GH95_cat"/>
</dbReference>
<proteinExistence type="predicted"/>
<keyword evidence="5" id="KW-1185">Reference proteome</keyword>
<comment type="caution">
    <text evidence="4">The sequence shown here is derived from an EMBL/GenBank/DDBJ whole genome shotgun (WGS) entry which is preliminary data.</text>
</comment>
<reference evidence="4" key="1">
    <citation type="submission" date="2022-03" db="EMBL/GenBank/DDBJ databases">
        <title>De novo assembled genomes of Belliella spp. (Cyclobacteriaceae) strains.</title>
        <authorList>
            <person name="Szabo A."/>
            <person name="Korponai K."/>
            <person name="Felfoldi T."/>
        </authorList>
    </citation>
    <scope>NUCLEOTIDE SEQUENCE</scope>
    <source>
        <strain evidence="4">DSM 111903</strain>
    </source>
</reference>
<evidence type="ECO:0000313" key="5">
    <source>
        <dbReference type="Proteomes" id="UP001165430"/>
    </source>
</evidence>
<evidence type="ECO:0000259" key="1">
    <source>
        <dbReference type="Pfam" id="PF14498"/>
    </source>
</evidence>
<dbReference type="Pfam" id="PF22124">
    <property type="entry name" value="Glyco_hydro_95_cat"/>
    <property type="match status" value="1"/>
</dbReference>
<dbReference type="Pfam" id="PF21307">
    <property type="entry name" value="Glyco_hydro_95_C"/>
    <property type="match status" value="1"/>
</dbReference>
<name>A0ABS9VES5_9BACT</name>